<dbReference type="AlphaFoldDB" id="A0A3M7P2J9"/>
<name>A0A3M7P2J9_BRAPC</name>
<keyword evidence="1" id="KW-1133">Transmembrane helix</keyword>
<feature type="transmembrane region" description="Helical" evidence="1">
    <location>
        <begin position="25"/>
        <end position="53"/>
    </location>
</feature>
<evidence type="ECO:0000256" key="1">
    <source>
        <dbReference type="SAM" id="Phobius"/>
    </source>
</evidence>
<keyword evidence="3" id="KW-1185">Reference proteome</keyword>
<accession>A0A3M7P2J9</accession>
<keyword evidence="1" id="KW-0812">Transmembrane</keyword>
<reference evidence="2 3" key="1">
    <citation type="journal article" date="2018" name="Sci. Rep.">
        <title>Genomic signatures of local adaptation to the degree of environmental predictability in rotifers.</title>
        <authorList>
            <person name="Franch-Gras L."/>
            <person name="Hahn C."/>
            <person name="Garcia-Roger E.M."/>
            <person name="Carmona M.J."/>
            <person name="Serra M."/>
            <person name="Gomez A."/>
        </authorList>
    </citation>
    <scope>NUCLEOTIDE SEQUENCE [LARGE SCALE GENOMIC DNA]</scope>
    <source>
        <strain evidence="2">HYR1</strain>
    </source>
</reference>
<proteinExistence type="predicted"/>
<sequence>MFSDVTLNEKPFLLYDSGIEDMDRFFIACFIHPLFFIAMLLMHTSDFFIYLYLEQNLEYLNLNFHLSIFLNNLTQNMNLIKSNTAFVKAFEKKH</sequence>
<organism evidence="2 3">
    <name type="scientific">Brachionus plicatilis</name>
    <name type="common">Marine rotifer</name>
    <name type="synonym">Brachionus muelleri</name>
    <dbReference type="NCBI Taxonomy" id="10195"/>
    <lineage>
        <taxon>Eukaryota</taxon>
        <taxon>Metazoa</taxon>
        <taxon>Spiralia</taxon>
        <taxon>Gnathifera</taxon>
        <taxon>Rotifera</taxon>
        <taxon>Eurotatoria</taxon>
        <taxon>Monogononta</taxon>
        <taxon>Pseudotrocha</taxon>
        <taxon>Ploima</taxon>
        <taxon>Brachionidae</taxon>
        <taxon>Brachionus</taxon>
    </lineage>
</organism>
<evidence type="ECO:0000313" key="2">
    <source>
        <dbReference type="EMBL" id="RMZ93233.1"/>
    </source>
</evidence>
<gene>
    <name evidence="2" type="ORF">BpHYR1_006962</name>
</gene>
<dbReference type="Proteomes" id="UP000276133">
    <property type="component" value="Unassembled WGS sequence"/>
</dbReference>
<protein>
    <submittedName>
        <fullName evidence="2">Uncharacterized protein</fullName>
    </submittedName>
</protein>
<keyword evidence="1" id="KW-0472">Membrane</keyword>
<evidence type="ECO:0000313" key="3">
    <source>
        <dbReference type="Proteomes" id="UP000276133"/>
    </source>
</evidence>
<dbReference type="EMBL" id="REGN01013979">
    <property type="protein sequence ID" value="RMZ93233.1"/>
    <property type="molecule type" value="Genomic_DNA"/>
</dbReference>
<comment type="caution">
    <text evidence="2">The sequence shown here is derived from an EMBL/GenBank/DDBJ whole genome shotgun (WGS) entry which is preliminary data.</text>
</comment>